<dbReference type="EMBL" id="CAJPEX010000144">
    <property type="protein sequence ID" value="CAG0913721.1"/>
    <property type="molecule type" value="Genomic_DNA"/>
</dbReference>
<protein>
    <submittedName>
        <fullName evidence="1">Uncharacterized protein</fullName>
    </submittedName>
</protein>
<gene>
    <name evidence="1" type="ORF">NMOB1V02_LOCUS1449</name>
</gene>
<sequence length="184" mass="20850">MINHQSSMPWEEARCNVTPAAVDADDSENTDNLTARVTEQDSLAAPGATQLDELDLPQRAELSSQDALTPADLPANVDCVGVFQFPVENVNEALVQWLSAKVENARRTRKESRVGVFVIGVEEERGMMGDRCRRDCWNRRFERSASKKRRRKHRQKAGESQEKLSLTKFFDWRSPVENTGNSEE</sequence>
<accession>A0A7R9BE55</accession>
<evidence type="ECO:0000313" key="2">
    <source>
        <dbReference type="Proteomes" id="UP000678499"/>
    </source>
</evidence>
<dbReference type="Proteomes" id="UP000678499">
    <property type="component" value="Unassembled WGS sequence"/>
</dbReference>
<dbReference type="OrthoDB" id="2118094at2759"/>
<dbReference type="EMBL" id="OA882181">
    <property type="protein sequence ID" value="CAD7273569.1"/>
    <property type="molecule type" value="Genomic_DNA"/>
</dbReference>
<keyword evidence="2" id="KW-1185">Reference proteome</keyword>
<dbReference type="AlphaFoldDB" id="A0A7R9BE55"/>
<name>A0A7R9BE55_9CRUS</name>
<proteinExistence type="predicted"/>
<evidence type="ECO:0000313" key="1">
    <source>
        <dbReference type="EMBL" id="CAD7273569.1"/>
    </source>
</evidence>
<organism evidence="1">
    <name type="scientific">Notodromas monacha</name>
    <dbReference type="NCBI Taxonomy" id="399045"/>
    <lineage>
        <taxon>Eukaryota</taxon>
        <taxon>Metazoa</taxon>
        <taxon>Ecdysozoa</taxon>
        <taxon>Arthropoda</taxon>
        <taxon>Crustacea</taxon>
        <taxon>Oligostraca</taxon>
        <taxon>Ostracoda</taxon>
        <taxon>Podocopa</taxon>
        <taxon>Podocopida</taxon>
        <taxon>Cypridocopina</taxon>
        <taxon>Cypridoidea</taxon>
        <taxon>Cyprididae</taxon>
        <taxon>Notodromas</taxon>
    </lineage>
</organism>
<reference evidence="1" key="1">
    <citation type="submission" date="2020-11" db="EMBL/GenBank/DDBJ databases">
        <authorList>
            <person name="Tran Van P."/>
        </authorList>
    </citation>
    <scope>NUCLEOTIDE SEQUENCE</scope>
</reference>